<dbReference type="Proteomes" id="UP000796880">
    <property type="component" value="Unassembled WGS sequence"/>
</dbReference>
<dbReference type="GO" id="GO:0035539">
    <property type="term" value="F:8-oxo-7,8-dihydrodeoxyguanosine triphosphate pyrophosphatase activity"/>
    <property type="evidence" value="ECO:0007669"/>
    <property type="project" value="TreeGrafter"/>
</dbReference>
<proteinExistence type="predicted"/>
<protein>
    <recommendedName>
        <fullName evidence="1">Nudix hydrolase domain-containing protein</fullName>
    </recommendedName>
</protein>
<evidence type="ECO:0000259" key="1">
    <source>
        <dbReference type="PROSITE" id="PS51462"/>
    </source>
</evidence>
<gene>
    <name evidence="2" type="ORF">FNV43_RR27331</name>
</gene>
<sequence length="133" mass="15140">MITPVPKVGVAVFLLRGKTVLLGRRRSTGVGDSKFSLPSGHLEFGQESFEECAKRELKEETGLDIENIEFARVTNNHFLEEPKPSHYVAIFMRACLKDPYQLPQNLEPNLCDGWDWYEWDSLPNHSFGLCKNG</sequence>
<dbReference type="AlphaFoldDB" id="A0A8K0DLF7"/>
<dbReference type="PROSITE" id="PS51462">
    <property type="entry name" value="NUDIX"/>
    <property type="match status" value="1"/>
</dbReference>
<dbReference type="GO" id="GO:0005829">
    <property type="term" value="C:cytosol"/>
    <property type="evidence" value="ECO:0007669"/>
    <property type="project" value="TreeGrafter"/>
</dbReference>
<dbReference type="EMBL" id="VOIH02000012">
    <property type="protein sequence ID" value="KAF3432591.1"/>
    <property type="molecule type" value="Genomic_DNA"/>
</dbReference>
<dbReference type="SUPFAM" id="SSF55811">
    <property type="entry name" value="Nudix"/>
    <property type="match status" value="1"/>
</dbReference>
<dbReference type="InterPro" id="IPR015797">
    <property type="entry name" value="NUDIX_hydrolase-like_dom_sf"/>
</dbReference>
<dbReference type="GO" id="GO:0006203">
    <property type="term" value="P:dGTP catabolic process"/>
    <property type="evidence" value="ECO:0007669"/>
    <property type="project" value="TreeGrafter"/>
</dbReference>
<evidence type="ECO:0000313" key="2">
    <source>
        <dbReference type="EMBL" id="KAF3432591.1"/>
    </source>
</evidence>
<accession>A0A8K0DLF7</accession>
<keyword evidence="3" id="KW-1185">Reference proteome</keyword>
<dbReference type="CDD" id="cd04678">
    <property type="entry name" value="NUDIX_MTH2_Nudt15"/>
    <property type="match status" value="1"/>
</dbReference>
<name>A0A8K0DLF7_9ROSA</name>
<feature type="domain" description="Nudix hydrolase" evidence="1">
    <location>
        <begin position="5"/>
        <end position="133"/>
    </location>
</feature>
<evidence type="ECO:0000313" key="3">
    <source>
        <dbReference type="Proteomes" id="UP000796880"/>
    </source>
</evidence>
<organism evidence="2 3">
    <name type="scientific">Rhamnella rubrinervis</name>
    <dbReference type="NCBI Taxonomy" id="2594499"/>
    <lineage>
        <taxon>Eukaryota</taxon>
        <taxon>Viridiplantae</taxon>
        <taxon>Streptophyta</taxon>
        <taxon>Embryophyta</taxon>
        <taxon>Tracheophyta</taxon>
        <taxon>Spermatophyta</taxon>
        <taxon>Magnoliopsida</taxon>
        <taxon>eudicotyledons</taxon>
        <taxon>Gunneridae</taxon>
        <taxon>Pentapetalae</taxon>
        <taxon>rosids</taxon>
        <taxon>fabids</taxon>
        <taxon>Rosales</taxon>
        <taxon>Rhamnaceae</taxon>
        <taxon>rhamnoid group</taxon>
        <taxon>Rhamneae</taxon>
        <taxon>Rhamnella</taxon>
    </lineage>
</organism>
<dbReference type="PANTHER" id="PTHR16099:SF5">
    <property type="entry name" value="NUCLEOTIDE TRIPHOSPHATE DIPHOSPHATASE NUDT15"/>
    <property type="match status" value="1"/>
</dbReference>
<reference evidence="2" key="1">
    <citation type="submission" date="2020-03" db="EMBL/GenBank/DDBJ databases">
        <title>A high-quality chromosome-level genome assembly of a woody plant with both climbing and erect habits, Rhamnella rubrinervis.</title>
        <authorList>
            <person name="Lu Z."/>
            <person name="Yang Y."/>
            <person name="Zhu X."/>
            <person name="Sun Y."/>
        </authorList>
    </citation>
    <scope>NUCLEOTIDE SEQUENCE</scope>
    <source>
        <strain evidence="2">BYM</strain>
        <tissue evidence="2">Leaf</tissue>
    </source>
</reference>
<comment type="caution">
    <text evidence="2">The sequence shown here is derived from an EMBL/GenBank/DDBJ whole genome shotgun (WGS) entry which is preliminary data.</text>
</comment>
<dbReference type="Pfam" id="PF00293">
    <property type="entry name" value="NUDIX"/>
    <property type="match status" value="1"/>
</dbReference>
<dbReference type="InterPro" id="IPR000086">
    <property type="entry name" value="NUDIX_hydrolase_dom"/>
</dbReference>
<dbReference type="FunFam" id="3.90.79.10:FF:000060">
    <property type="entry name" value="Nudix hydrolase 1"/>
    <property type="match status" value="1"/>
</dbReference>
<dbReference type="Gene3D" id="3.90.79.10">
    <property type="entry name" value="Nucleoside Triphosphate Pyrophosphohydrolase"/>
    <property type="match status" value="1"/>
</dbReference>
<dbReference type="OrthoDB" id="447842at2759"/>
<dbReference type="PANTHER" id="PTHR16099">
    <property type="entry name" value="8-OXO-DGTP DIPHOSPHATES NUDT15"/>
    <property type="match status" value="1"/>
</dbReference>